<evidence type="ECO:0000256" key="1">
    <source>
        <dbReference type="ARBA" id="ARBA00022553"/>
    </source>
</evidence>
<dbReference type="InterPro" id="IPR036388">
    <property type="entry name" value="WH-like_DNA-bd_sf"/>
</dbReference>
<evidence type="ECO:0000256" key="2">
    <source>
        <dbReference type="ARBA" id="ARBA00023012"/>
    </source>
</evidence>
<gene>
    <name evidence="8" type="ORF">J2739_002058</name>
</gene>
<dbReference type="CDD" id="cd17574">
    <property type="entry name" value="REC_OmpR"/>
    <property type="match status" value="1"/>
</dbReference>
<dbReference type="InterPro" id="IPR001867">
    <property type="entry name" value="OmpR/PhoB-type_DNA-bd"/>
</dbReference>
<evidence type="ECO:0000259" key="6">
    <source>
        <dbReference type="PROSITE" id="PS50110"/>
    </source>
</evidence>
<proteinExistence type="predicted"/>
<keyword evidence="3 5" id="KW-0238">DNA-binding</keyword>
<dbReference type="EMBL" id="JAVDRF010000004">
    <property type="protein sequence ID" value="MDR6536285.1"/>
    <property type="molecule type" value="Genomic_DNA"/>
</dbReference>
<evidence type="ECO:0000256" key="4">
    <source>
        <dbReference type="PROSITE-ProRule" id="PRU00169"/>
    </source>
</evidence>
<dbReference type="RefSeq" id="WP_309901169.1">
    <property type="nucleotide sequence ID" value="NZ_JAVDRF010000004.1"/>
</dbReference>
<keyword evidence="9" id="KW-1185">Reference proteome</keyword>
<reference evidence="8 9" key="1">
    <citation type="submission" date="2023-07" db="EMBL/GenBank/DDBJ databases">
        <title>Sorghum-associated microbial communities from plants grown in Nebraska, USA.</title>
        <authorList>
            <person name="Schachtman D."/>
        </authorList>
    </citation>
    <scope>NUCLEOTIDE SEQUENCE [LARGE SCALE GENOMIC DNA]</scope>
    <source>
        <strain evidence="8 9">DS1781</strain>
    </source>
</reference>
<feature type="domain" description="Response regulatory" evidence="6">
    <location>
        <begin position="2"/>
        <end position="117"/>
    </location>
</feature>
<evidence type="ECO:0000313" key="9">
    <source>
        <dbReference type="Proteomes" id="UP001184230"/>
    </source>
</evidence>
<feature type="DNA-binding region" description="OmpR/PhoB-type" evidence="5">
    <location>
        <begin position="126"/>
        <end position="229"/>
    </location>
</feature>
<name>A0ABU1NCU4_9BURK</name>
<protein>
    <submittedName>
        <fullName evidence="8">DNA-binding response OmpR family regulator</fullName>
    </submittedName>
</protein>
<dbReference type="GO" id="GO:0003677">
    <property type="term" value="F:DNA binding"/>
    <property type="evidence" value="ECO:0007669"/>
    <property type="project" value="UniProtKB-KW"/>
</dbReference>
<evidence type="ECO:0000256" key="5">
    <source>
        <dbReference type="PROSITE-ProRule" id="PRU01091"/>
    </source>
</evidence>
<accession>A0ABU1NCU4</accession>
<dbReference type="Proteomes" id="UP001184230">
    <property type="component" value="Unassembled WGS sequence"/>
</dbReference>
<dbReference type="InterPro" id="IPR001789">
    <property type="entry name" value="Sig_transdc_resp-reg_receiver"/>
</dbReference>
<dbReference type="Gene3D" id="6.10.250.690">
    <property type="match status" value="1"/>
</dbReference>
<dbReference type="Pfam" id="PF00486">
    <property type="entry name" value="Trans_reg_C"/>
    <property type="match status" value="1"/>
</dbReference>
<feature type="modified residue" description="4-aspartylphosphate" evidence="4">
    <location>
        <position position="51"/>
    </location>
</feature>
<sequence>MRVAALDDDVDQLDLVRCTLQAIGHDCHVFSGGAALRRELQRETFDLLVLDWHLPDITGPEIVRWIRSNLQARIPILFVTNRHEERDVIEGLAAGADDFMVKPVRVGELAARVRALLRRAYADPQPDEQSWGRYRFVLASRQLEIEGKPVALTQKEFDLALFLFRNAGRLISRKHLLETIWGVSNPPGTGLMSRSLDTHISRVRTILGLRPASGYRLASIYGQGYRFEMLGTDDSHAG</sequence>
<evidence type="ECO:0000256" key="3">
    <source>
        <dbReference type="ARBA" id="ARBA00023125"/>
    </source>
</evidence>
<dbReference type="Gene3D" id="3.40.50.2300">
    <property type="match status" value="1"/>
</dbReference>
<dbReference type="Pfam" id="PF00072">
    <property type="entry name" value="Response_reg"/>
    <property type="match status" value="1"/>
</dbReference>
<dbReference type="SMART" id="SM00862">
    <property type="entry name" value="Trans_reg_C"/>
    <property type="match status" value="1"/>
</dbReference>
<dbReference type="CDD" id="cd00383">
    <property type="entry name" value="trans_reg_C"/>
    <property type="match status" value="1"/>
</dbReference>
<feature type="domain" description="OmpR/PhoB-type" evidence="7">
    <location>
        <begin position="126"/>
        <end position="229"/>
    </location>
</feature>
<dbReference type="Gene3D" id="1.10.10.10">
    <property type="entry name" value="Winged helix-like DNA-binding domain superfamily/Winged helix DNA-binding domain"/>
    <property type="match status" value="1"/>
</dbReference>
<dbReference type="PROSITE" id="PS50110">
    <property type="entry name" value="RESPONSE_REGULATORY"/>
    <property type="match status" value="1"/>
</dbReference>
<dbReference type="InterPro" id="IPR039420">
    <property type="entry name" value="WalR-like"/>
</dbReference>
<dbReference type="SUPFAM" id="SSF52172">
    <property type="entry name" value="CheY-like"/>
    <property type="match status" value="1"/>
</dbReference>
<dbReference type="SMART" id="SM00448">
    <property type="entry name" value="REC"/>
    <property type="match status" value="1"/>
</dbReference>
<keyword evidence="2" id="KW-0902">Two-component regulatory system</keyword>
<dbReference type="PANTHER" id="PTHR48111">
    <property type="entry name" value="REGULATOR OF RPOS"/>
    <property type="match status" value="1"/>
</dbReference>
<dbReference type="InterPro" id="IPR011006">
    <property type="entry name" value="CheY-like_superfamily"/>
</dbReference>
<dbReference type="PROSITE" id="PS51755">
    <property type="entry name" value="OMPR_PHOB"/>
    <property type="match status" value="1"/>
</dbReference>
<evidence type="ECO:0000259" key="7">
    <source>
        <dbReference type="PROSITE" id="PS51755"/>
    </source>
</evidence>
<comment type="caution">
    <text evidence="8">The sequence shown here is derived from an EMBL/GenBank/DDBJ whole genome shotgun (WGS) entry which is preliminary data.</text>
</comment>
<keyword evidence="1 4" id="KW-0597">Phosphoprotein</keyword>
<organism evidence="8 9">
    <name type="scientific">Variovorax soli</name>
    <dbReference type="NCBI Taxonomy" id="376815"/>
    <lineage>
        <taxon>Bacteria</taxon>
        <taxon>Pseudomonadati</taxon>
        <taxon>Pseudomonadota</taxon>
        <taxon>Betaproteobacteria</taxon>
        <taxon>Burkholderiales</taxon>
        <taxon>Comamonadaceae</taxon>
        <taxon>Variovorax</taxon>
    </lineage>
</organism>
<evidence type="ECO:0000313" key="8">
    <source>
        <dbReference type="EMBL" id="MDR6536285.1"/>
    </source>
</evidence>
<dbReference type="PANTHER" id="PTHR48111:SF40">
    <property type="entry name" value="PHOSPHATE REGULON TRANSCRIPTIONAL REGULATORY PROTEIN PHOB"/>
    <property type="match status" value="1"/>
</dbReference>